<protein>
    <submittedName>
        <fullName evidence="7">Uncharacterized protein</fullName>
    </submittedName>
</protein>
<evidence type="ECO:0000256" key="4">
    <source>
        <dbReference type="ARBA" id="ARBA00023004"/>
    </source>
</evidence>
<feature type="binding site" description="axial binding residue" evidence="5">
    <location>
        <position position="420"/>
    </location>
    <ligand>
        <name>heme</name>
        <dbReference type="ChEBI" id="CHEBI:30413"/>
    </ligand>
    <ligandPart>
        <name>Fe</name>
        <dbReference type="ChEBI" id="CHEBI:18248"/>
    </ligandPart>
</feature>
<reference evidence="7" key="2">
    <citation type="submission" date="2025-08" db="UniProtKB">
        <authorList>
            <consortium name="Ensembl"/>
        </authorList>
    </citation>
    <scope>IDENTIFICATION</scope>
</reference>
<evidence type="ECO:0000256" key="1">
    <source>
        <dbReference type="ARBA" id="ARBA00001971"/>
    </source>
</evidence>
<reference evidence="8" key="1">
    <citation type="journal article" date="2002" name="Science">
        <title>The draft genome of Ciona intestinalis: insights into chordate and vertebrate origins.</title>
        <authorList>
            <person name="Dehal P."/>
            <person name="Satou Y."/>
            <person name="Campbell R.K."/>
            <person name="Chapman J."/>
            <person name="Degnan B."/>
            <person name="De Tomaso A."/>
            <person name="Davidson B."/>
            <person name="Di Gregorio A."/>
            <person name="Gelpke M."/>
            <person name="Goodstein D.M."/>
            <person name="Harafuji N."/>
            <person name="Hastings K.E."/>
            <person name="Ho I."/>
            <person name="Hotta K."/>
            <person name="Huang W."/>
            <person name="Kawashima T."/>
            <person name="Lemaire P."/>
            <person name="Martinez D."/>
            <person name="Meinertzhagen I.A."/>
            <person name="Necula S."/>
            <person name="Nonaka M."/>
            <person name="Putnam N."/>
            <person name="Rash S."/>
            <person name="Saiga H."/>
            <person name="Satake M."/>
            <person name="Terry A."/>
            <person name="Yamada L."/>
            <person name="Wang H.G."/>
            <person name="Awazu S."/>
            <person name="Azumi K."/>
            <person name="Boore J."/>
            <person name="Branno M."/>
            <person name="Chin-Bow S."/>
            <person name="DeSantis R."/>
            <person name="Doyle S."/>
            <person name="Francino P."/>
            <person name="Keys D.N."/>
            <person name="Haga S."/>
            <person name="Hayashi H."/>
            <person name="Hino K."/>
            <person name="Imai K.S."/>
            <person name="Inaba K."/>
            <person name="Kano S."/>
            <person name="Kobayashi K."/>
            <person name="Kobayashi M."/>
            <person name="Lee B.I."/>
            <person name="Makabe K.W."/>
            <person name="Manohar C."/>
            <person name="Matassi G."/>
            <person name="Medina M."/>
            <person name="Mochizuki Y."/>
            <person name="Mount S."/>
            <person name="Morishita T."/>
            <person name="Miura S."/>
            <person name="Nakayama A."/>
            <person name="Nishizaka S."/>
            <person name="Nomoto H."/>
            <person name="Ohta F."/>
            <person name="Oishi K."/>
            <person name="Rigoutsos I."/>
            <person name="Sano M."/>
            <person name="Sasaki A."/>
            <person name="Sasakura Y."/>
            <person name="Shoguchi E."/>
            <person name="Shin-i T."/>
            <person name="Spagnuolo A."/>
            <person name="Stainier D."/>
            <person name="Suzuki M.M."/>
            <person name="Tassy O."/>
            <person name="Takatori N."/>
            <person name="Tokuoka M."/>
            <person name="Yagi K."/>
            <person name="Yoshizaki F."/>
            <person name="Wada S."/>
            <person name="Zhang C."/>
            <person name="Hyatt P.D."/>
            <person name="Larimer F."/>
            <person name="Detter C."/>
            <person name="Doggett N."/>
            <person name="Glavina T."/>
            <person name="Hawkins T."/>
            <person name="Richardson P."/>
            <person name="Lucas S."/>
            <person name="Kohara Y."/>
            <person name="Levine M."/>
            <person name="Satoh N."/>
            <person name="Rokhsar D.S."/>
        </authorList>
    </citation>
    <scope>NUCLEOTIDE SEQUENCE [LARGE SCALE GENOMIC DNA]</scope>
</reference>
<dbReference type="HOGENOM" id="CLU_001570_4_1_1"/>
<keyword evidence="6" id="KW-0503">Monooxygenase</keyword>
<accession>F6TF08</accession>
<keyword evidence="5 6" id="KW-0349">Heme</keyword>
<dbReference type="GeneTree" id="ENSGT00940000160689"/>
<evidence type="ECO:0000256" key="5">
    <source>
        <dbReference type="PIRSR" id="PIRSR602401-1"/>
    </source>
</evidence>
<evidence type="ECO:0000256" key="3">
    <source>
        <dbReference type="ARBA" id="ARBA00022723"/>
    </source>
</evidence>
<dbReference type="GO" id="GO:0005737">
    <property type="term" value="C:cytoplasm"/>
    <property type="evidence" value="ECO:0000318"/>
    <property type="project" value="GO_Central"/>
</dbReference>
<dbReference type="AlphaFoldDB" id="F6TF08"/>
<reference evidence="7" key="3">
    <citation type="submission" date="2025-09" db="UniProtKB">
        <authorList>
            <consortium name="Ensembl"/>
        </authorList>
    </citation>
    <scope>IDENTIFICATION</scope>
</reference>
<dbReference type="GO" id="GO:0020037">
    <property type="term" value="F:heme binding"/>
    <property type="evidence" value="ECO:0000318"/>
    <property type="project" value="GO_Central"/>
</dbReference>
<evidence type="ECO:0000256" key="2">
    <source>
        <dbReference type="ARBA" id="ARBA00010617"/>
    </source>
</evidence>
<dbReference type="STRING" id="7719.ENSCINP00000009293"/>
<dbReference type="GO" id="GO:0008202">
    <property type="term" value="P:steroid metabolic process"/>
    <property type="evidence" value="ECO:0000318"/>
    <property type="project" value="GO_Central"/>
</dbReference>
<keyword evidence="4 5" id="KW-0408">Iron</keyword>
<dbReference type="Ensembl" id="ENSCINT00000009293.3">
    <property type="protein sequence ID" value="ENSCINP00000009293.3"/>
    <property type="gene ID" value="ENSCING00000004497.3"/>
</dbReference>
<evidence type="ECO:0000313" key="7">
    <source>
        <dbReference type="Ensembl" id="ENSCINP00000009293.3"/>
    </source>
</evidence>
<dbReference type="InterPro" id="IPR001128">
    <property type="entry name" value="Cyt_P450"/>
</dbReference>
<evidence type="ECO:0000313" key="8">
    <source>
        <dbReference type="Proteomes" id="UP000008144"/>
    </source>
</evidence>
<dbReference type="InterPro" id="IPR002401">
    <property type="entry name" value="Cyt_P450_E_grp-I"/>
</dbReference>
<dbReference type="PRINTS" id="PR00463">
    <property type="entry name" value="EP450I"/>
</dbReference>
<dbReference type="PRINTS" id="PR00385">
    <property type="entry name" value="P450"/>
</dbReference>
<dbReference type="GO" id="GO:0016712">
    <property type="term" value="F:oxidoreductase activity, acting on paired donors, with incorporation or reduction of molecular oxygen, reduced flavin or flavoprotein as one donor, and incorporation of one atom of oxygen"/>
    <property type="evidence" value="ECO:0000318"/>
    <property type="project" value="GO_Central"/>
</dbReference>
<dbReference type="SUPFAM" id="SSF48264">
    <property type="entry name" value="Cytochrome P450"/>
    <property type="match status" value="1"/>
</dbReference>
<dbReference type="GO" id="GO:0008395">
    <property type="term" value="F:steroid hydroxylase activity"/>
    <property type="evidence" value="ECO:0000318"/>
    <property type="project" value="GO_Central"/>
</dbReference>
<name>F6TF08_CIOIN</name>
<dbReference type="FunFam" id="1.10.630.10:FF:000094">
    <property type="entry name" value="cytochrome P450 2J6-like"/>
    <property type="match status" value="1"/>
</dbReference>
<dbReference type="Proteomes" id="UP000008144">
    <property type="component" value="Unassembled WGS sequence"/>
</dbReference>
<evidence type="ECO:0000256" key="6">
    <source>
        <dbReference type="RuleBase" id="RU000461"/>
    </source>
</evidence>
<keyword evidence="3 5" id="KW-0479">Metal-binding</keyword>
<proteinExistence type="inferred from homology"/>
<dbReference type="Gene3D" id="1.10.630.10">
    <property type="entry name" value="Cytochrome P450"/>
    <property type="match status" value="1"/>
</dbReference>
<dbReference type="PROSITE" id="PS00086">
    <property type="entry name" value="CYTOCHROME_P450"/>
    <property type="match status" value="1"/>
</dbReference>
<dbReference type="GO" id="GO:0005506">
    <property type="term" value="F:iron ion binding"/>
    <property type="evidence" value="ECO:0007669"/>
    <property type="project" value="InterPro"/>
</dbReference>
<organism evidence="7 8">
    <name type="scientific">Ciona intestinalis</name>
    <name type="common">Transparent sea squirt</name>
    <name type="synonym">Ascidia intestinalis</name>
    <dbReference type="NCBI Taxonomy" id="7719"/>
    <lineage>
        <taxon>Eukaryota</taxon>
        <taxon>Metazoa</taxon>
        <taxon>Chordata</taxon>
        <taxon>Tunicata</taxon>
        <taxon>Ascidiacea</taxon>
        <taxon>Phlebobranchia</taxon>
        <taxon>Cionidae</taxon>
        <taxon>Ciona</taxon>
    </lineage>
</organism>
<dbReference type="InterPro" id="IPR036396">
    <property type="entry name" value="Cyt_P450_sf"/>
</dbReference>
<dbReference type="Pfam" id="PF00067">
    <property type="entry name" value="p450"/>
    <property type="match status" value="1"/>
</dbReference>
<keyword evidence="8" id="KW-1185">Reference proteome</keyword>
<dbReference type="PANTHER" id="PTHR24300">
    <property type="entry name" value="CYTOCHROME P450 508A4-RELATED"/>
    <property type="match status" value="1"/>
</dbReference>
<dbReference type="PANTHER" id="PTHR24300:SF397">
    <property type="entry name" value="CYTOCHROME P450 2U1"/>
    <property type="match status" value="1"/>
</dbReference>
<comment type="similarity">
    <text evidence="2 6">Belongs to the cytochrome P450 family.</text>
</comment>
<comment type="cofactor">
    <cofactor evidence="1 5">
        <name>heme</name>
        <dbReference type="ChEBI" id="CHEBI:30413"/>
    </cofactor>
</comment>
<dbReference type="InterPro" id="IPR050182">
    <property type="entry name" value="Cytochrome_P450_fam2"/>
</dbReference>
<sequence>NNVYRFKEDVPPKSLPGPWGFPFVGSAFHLGLHKDKTLYEWTELYGPVYALNLGTRPAVALHGYSAIHEALVDKASSCSGRICAPIIDAMVNQQGLFFVDHDEHWKKWREIAHSGLSNSWKIVSATQSGILTESERLKNYLSEADGKPINIEETLQITMANAVFQTCLSRRFDLDDTEAANFLVDLYATNRDPKFGKILFLTFLRFLPSYKSYLIEGDTRRKKVRKVLRGFIEERLEDDDQSRDLVSLFFKGKTSGPTPSLENKTLVAGLIQDMLFAGSITTSSQLLWVILFVLKNPACMHKMQNELDAVLGDCENPTKSAISDKYDELNYTRAVVQEAMRLRCIAPTSMFHKATEDTTIAGYFVAKDTVIMPNLYSVHHDPITWAPDPESFRPERHLDSDGSFVNSDHVIPFSVGWRRCVGEKIARTEIFAHLVTIFKHFEVALHPDDVGVDMEGVPGPILRPVSYRTQFTSR</sequence>
<dbReference type="InterPro" id="IPR017972">
    <property type="entry name" value="Cyt_P450_CS"/>
</dbReference>
<dbReference type="InParanoid" id="F6TF08"/>
<dbReference type="GO" id="GO:0006805">
    <property type="term" value="P:xenobiotic metabolic process"/>
    <property type="evidence" value="ECO:0000318"/>
    <property type="project" value="GO_Central"/>
</dbReference>
<dbReference type="OMA" id="MFHKATE"/>
<dbReference type="GO" id="GO:0006082">
    <property type="term" value="P:organic acid metabolic process"/>
    <property type="evidence" value="ECO:0000318"/>
    <property type="project" value="GO_Central"/>
</dbReference>
<keyword evidence="6" id="KW-0560">Oxidoreductase</keyword>